<feature type="domain" description="Polysaccharide export protein N-terminal" evidence="3">
    <location>
        <begin position="73"/>
        <end position="174"/>
    </location>
</feature>
<reference evidence="5" key="1">
    <citation type="submission" date="2015-09" db="EMBL/GenBank/DDBJ databases">
        <title>Complete sequence of Algoriphagus sp. M8-2.</title>
        <authorList>
            <person name="Shintani M."/>
        </authorList>
    </citation>
    <scope>NUCLEOTIDE SEQUENCE [LARGE SCALE GENOMIC DNA]</scope>
    <source>
        <strain evidence="5">M8-2</strain>
    </source>
</reference>
<dbReference type="Pfam" id="PF02563">
    <property type="entry name" value="Poly_export"/>
    <property type="match status" value="1"/>
</dbReference>
<keyword evidence="5" id="KW-1185">Reference proteome</keyword>
<evidence type="ECO:0000259" key="3">
    <source>
        <dbReference type="Pfam" id="PF02563"/>
    </source>
</evidence>
<proteinExistence type="predicted"/>
<keyword evidence="1" id="KW-0732">Signal</keyword>
<dbReference type="PANTHER" id="PTHR33619">
    <property type="entry name" value="POLYSACCHARIDE EXPORT PROTEIN GFCE-RELATED"/>
    <property type="match status" value="1"/>
</dbReference>
<keyword evidence="2" id="KW-0472">Membrane</keyword>
<dbReference type="EMBL" id="CP012836">
    <property type="protein sequence ID" value="AMQ57575.1"/>
    <property type="molecule type" value="Genomic_DNA"/>
</dbReference>
<name>A0A142ER20_9BACT</name>
<keyword evidence="4" id="KW-0813">Transport</keyword>
<feature type="transmembrane region" description="Helical" evidence="2">
    <location>
        <begin position="272"/>
        <end position="294"/>
    </location>
</feature>
<dbReference type="KEGG" id="alm:AO498_14085"/>
<evidence type="ECO:0000256" key="2">
    <source>
        <dbReference type="SAM" id="Phobius"/>
    </source>
</evidence>
<dbReference type="InterPro" id="IPR049712">
    <property type="entry name" value="Poly_export"/>
</dbReference>
<accession>A0A142ER20</accession>
<keyword evidence="2" id="KW-0812">Transmembrane</keyword>
<evidence type="ECO:0000313" key="5">
    <source>
        <dbReference type="Proteomes" id="UP000073816"/>
    </source>
</evidence>
<dbReference type="Gene3D" id="3.30.1950.10">
    <property type="entry name" value="wza like domain"/>
    <property type="match status" value="1"/>
</dbReference>
<gene>
    <name evidence="4" type="ORF">AO498_14085</name>
</gene>
<dbReference type="AlphaFoldDB" id="A0A142ER20"/>
<organism evidence="4 5">
    <name type="scientific">Algoriphagus sanaruensis</name>
    <dbReference type="NCBI Taxonomy" id="1727163"/>
    <lineage>
        <taxon>Bacteria</taxon>
        <taxon>Pseudomonadati</taxon>
        <taxon>Bacteroidota</taxon>
        <taxon>Cytophagia</taxon>
        <taxon>Cytophagales</taxon>
        <taxon>Cyclobacteriaceae</taxon>
        <taxon>Algoriphagus</taxon>
    </lineage>
</organism>
<evidence type="ECO:0000256" key="1">
    <source>
        <dbReference type="ARBA" id="ARBA00022729"/>
    </source>
</evidence>
<evidence type="ECO:0000313" key="4">
    <source>
        <dbReference type="EMBL" id="AMQ57575.1"/>
    </source>
</evidence>
<dbReference type="STRING" id="1727163.AO498_14085"/>
<dbReference type="Proteomes" id="UP000073816">
    <property type="component" value="Chromosome"/>
</dbReference>
<dbReference type="PATRIC" id="fig|1727163.4.peg.2956"/>
<protein>
    <submittedName>
        <fullName evidence="4">Sugar transporter</fullName>
    </submittedName>
</protein>
<keyword evidence="2" id="KW-1133">Transmembrane helix</keyword>
<dbReference type="InterPro" id="IPR003715">
    <property type="entry name" value="Poly_export_N"/>
</dbReference>
<dbReference type="PANTHER" id="PTHR33619:SF3">
    <property type="entry name" value="POLYSACCHARIDE EXPORT PROTEIN GFCE-RELATED"/>
    <property type="match status" value="1"/>
</dbReference>
<dbReference type="GO" id="GO:0015159">
    <property type="term" value="F:polysaccharide transmembrane transporter activity"/>
    <property type="evidence" value="ECO:0007669"/>
    <property type="project" value="InterPro"/>
</dbReference>
<sequence>MLKNFIEIKGQLTDCKVFDCYMKFRLKQVSIIALISGAFLFSCVPNKKLIYMQELAESTGPLVESSQKYPYLKEDYLLQINDIVEINIVTTDPQMNELLGSVNNTQQGMNQMAGGQGAGDVFFMNGYTIDENGEVELPLIGKVSLVGLNTDQAKELVEKEVRRFVNENEYFVRVRLGGIRFSALGEFNRSGKFTLLQNRVTIYEAIAFAGDLNRVAKRDQVLLIRQYPDGSQIHKINLLDRSLLNSEFYWLKPNDLIYAEPMKVRAIGAGNTFVETITLISTSITALALVLTFIRNN</sequence>
<reference evidence="4 5" key="2">
    <citation type="journal article" date="2016" name="Genome Announc.">
        <title>Complete Genome Sequence of Algoriphagus sp. Strain M8-2, Isolated from a Brackish Lake.</title>
        <authorList>
            <person name="Muraguchi Y."/>
            <person name="Kushimoto K."/>
            <person name="Ohtsubo Y."/>
            <person name="Suzuki T."/>
            <person name="Dohra H."/>
            <person name="Kimbara K."/>
            <person name="Shintani M."/>
        </authorList>
    </citation>
    <scope>NUCLEOTIDE SEQUENCE [LARGE SCALE GENOMIC DNA]</scope>
    <source>
        <strain evidence="4 5">M8-2</strain>
    </source>
</reference>
<dbReference type="Gene3D" id="3.10.560.10">
    <property type="entry name" value="Outer membrane lipoprotein wza domain like"/>
    <property type="match status" value="1"/>
</dbReference>
<keyword evidence="4" id="KW-0762">Sugar transport</keyword>